<dbReference type="EMBL" id="CAJOBB010000472">
    <property type="protein sequence ID" value="CAF3687455.1"/>
    <property type="molecule type" value="Genomic_DNA"/>
</dbReference>
<evidence type="ECO:0000313" key="2">
    <source>
        <dbReference type="EMBL" id="CAF1174775.1"/>
    </source>
</evidence>
<evidence type="ECO:0000313" key="3">
    <source>
        <dbReference type="EMBL" id="CAF3687455.1"/>
    </source>
</evidence>
<accession>A0A818U6L1</accession>
<dbReference type="EMBL" id="CAJNOE010000363">
    <property type="protein sequence ID" value="CAF1174775.1"/>
    <property type="molecule type" value="Genomic_DNA"/>
</dbReference>
<dbReference type="AlphaFoldDB" id="A0A818U6L1"/>
<sequence length="405" mass="46695">MTKRPFNIENKENEPESNSIPTKKAKTIDSHNEPELNSILKKTAKINDSQNEPEQEFTTDDEDRESYNESDFSQGDNESEDSEIIRPLPISSLIERHDGAIHPDNKQYYIYTNTDLMMISHTARFWSRKYLKIFPHVDPDTYDMYIHNDFICYGELEIIENCLVDIAKGTYMKHKDQMNMTNYMTTFRRVEALTVVLQRSTNFTGIDDGQRFHGIIRASHGGQNDQNPDDVILARSLIGACYVTILVNLLPKSMFDNTPITDDHMRKLIKFSQQIPNFKQVIKQALILGHMLLSIGSIVSAYTTVLQTVYCKWSLIMDQITIDLNKKPDEEDEDIWQALKHASGISKHAFKESFNFLKELDLYSKAYPGLGGHSHDISKWSKTRRNAFLSDSMDDEPVGSFWSRL</sequence>
<comment type="caution">
    <text evidence="3">The sequence shown here is derived from an EMBL/GenBank/DDBJ whole genome shotgun (WGS) entry which is preliminary data.</text>
</comment>
<evidence type="ECO:0000313" key="4">
    <source>
        <dbReference type="Proteomes" id="UP000663868"/>
    </source>
</evidence>
<feature type="region of interest" description="Disordered" evidence="1">
    <location>
        <begin position="1"/>
        <end position="83"/>
    </location>
</feature>
<dbReference type="Proteomes" id="UP000663868">
    <property type="component" value="Unassembled WGS sequence"/>
</dbReference>
<gene>
    <name evidence="2" type="ORF">IZO911_LOCUS27109</name>
    <name evidence="3" type="ORF">KXQ929_LOCUS10110</name>
</gene>
<protein>
    <submittedName>
        <fullName evidence="3">Uncharacterized protein</fullName>
    </submittedName>
</protein>
<organism evidence="3 4">
    <name type="scientific">Adineta steineri</name>
    <dbReference type="NCBI Taxonomy" id="433720"/>
    <lineage>
        <taxon>Eukaryota</taxon>
        <taxon>Metazoa</taxon>
        <taxon>Spiralia</taxon>
        <taxon>Gnathifera</taxon>
        <taxon>Rotifera</taxon>
        <taxon>Eurotatoria</taxon>
        <taxon>Bdelloidea</taxon>
        <taxon>Adinetida</taxon>
        <taxon>Adinetidae</taxon>
        <taxon>Adineta</taxon>
    </lineage>
</organism>
<reference evidence="3" key="1">
    <citation type="submission" date="2021-02" db="EMBL/GenBank/DDBJ databases">
        <authorList>
            <person name="Nowell W R."/>
        </authorList>
    </citation>
    <scope>NUCLEOTIDE SEQUENCE</scope>
</reference>
<feature type="compositionally biased region" description="Acidic residues" evidence="1">
    <location>
        <begin position="51"/>
        <end position="64"/>
    </location>
</feature>
<dbReference type="Proteomes" id="UP000663860">
    <property type="component" value="Unassembled WGS sequence"/>
</dbReference>
<proteinExistence type="predicted"/>
<evidence type="ECO:0000256" key="1">
    <source>
        <dbReference type="SAM" id="MobiDB-lite"/>
    </source>
</evidence>
<name>A0A818U6L1_9BILA</name>